<dbReference type="Proteomes" id="UP000886885">
    <property type="component" value="Chromosome 6A"/>
</dbReference>
<name>A0A8X8CZU4_POPTO</name>
<gene>
    <name evidence="7" type="ORF">POTOM_024374</name>
</gene>
<dbReference type="InterPro" id="IPR002213">
    <property type="entry name" value="UDP_glucos_trans"/>
</dbReference>
<dbReference type="GO" id="GO:0009231">
    <property type="term" value="P:riboflavin biosynthetic process"/>
    <property type="evidence" value="ECO:0007669"/>
    <property type="project" value="InterPro"/>
</dbReference>
<evidence type="ECO:0000256" key="2">
    <source>
        <dbReference type="ARBA" id="ARBA00009995"/>
    </source>
</evidence>
<sequence>MASTLASQVVIFPFMAQGHTLPLLDLSKALSLQQIKVSIITTPSNANSITKNIANYPFINVIEIPFPTIDGLPQGCENTSQLPSMELYGPFLHATKQLQEPFDHVLQTMLESETPPLCVISDFFLGWTLASCQALGIPRLVFHGMGVLSLVIGRSAWVHAPQLRSTSMFEPLDMPDLKLPFTLTRADLPGDLIYSTNQDDPASQFSREVMEADAQSWGVIVNSFEELEKTHVPSLESFYMDGAKAWCLGPLFLHDKSEGLEKSTAQKDSSTLTQWLNEQVKPDSVIYVSFGTQADVSDAQLDEVAFGLEESGSPFIWVARSKTWSLPGGMEEKIKGRGLIVKEWVDQRQILSHRAIGGFLSHCGWNSVLESLSSDVPILAWPMIAEQFLNAKFIMGVLGAALGVRGSNEVFVSRQAISEVEEDCRSFQNQKRAFVFEASPVPWTVPAYILTSYFPTWSRVQETFKDFSWYKNRSRPVQMSPTCWATTVGSASDESFLKGSENGSLLGAFDESASAPFVTLEAEITPETIDFFVSDAEGDPDCPTEGYSSIERALHTLREGKLVIVVDDENGDIEGNLIMATSVASPQQVSFLIKNGSGIVSVGMKEEDLERLKLPLMSPETENEDSSAPTFTIIVDAKSGTCTGVSASDRVKIVLALSSFETKPEDFRRPGHVFPLKYRNGGVLRRAGHTEASVDLVMLAGLPPVSVLSAIIDPEDGQKGRSARARAEAIGRVARRAVQDGGSSHDALSKLIDQLRAY</sequence>
<evidence type="ECO:0000256" key="5">
    <source>
        <dbReference type="ARBA" id="ARBA00022679"/>
    </source>
</evidence>
<organism evidence="7 8">
    <name type="scientific">Populus tomentosa</name>
    <name type="common">Chinese white poplar</name>
    <dbReference type="NCBI Taxonomy" id="118781"/>
    <lineage>
        <taxon>Eukaryota</taxon>
        <taxon>Viridiplantae</taxon>
        <taxon>Streptophyta</taxon>
        <taxon>Embryophyta</taxon>
        <taxon>Tracheophyta</taxon>
        <taxon>Spermatophyta</taxon>
        <taxon>Magnoliopsida</taxon>
        <taxon>eudicotyledons</taxon>
        <taxon>Gunneridae</taxon>
        <taxon>Pentapetalae</taxon>
        <taxon>rosids</taxon>
        <taxon>fabids</taxon>
        <taxon>Malpighiales</taxon>
        <taxon>Salicaceae</taxon>
        <taxon>Saliceae</taxon>
        <taxon>Populus</taxon>
    </lineage>
</organism>
<dbReference type="CDD" id="cd03784">
    <property type="entry name" value="GT1_Gtf-like"/>
    <property type="match status" value="1"/>
</dbReference>
<accession>A0A8X8CZU4</accession>
<dbReference type="InterPro" id="IPR000422">
    <property type="entry name" value="DHBP_synthase_RibB"/>
</dbReference>
<proteinExistence type="inferred from homology"/>
<dbReference type="InterPro" id="IPR035595">
    <property type="entry name" value="UDP_glycos_trans_CS"/>
</dbReference>
<keyword evidence="8" id="KW-1185">Reference proteome</keyword>
<dbReference type="GO" id="GO:0047213">
    <property type="term" value="F:anthocyanidin 3-O-glucosyltransferase activity"/>
    <property type="evidence" value="ECO:0007669"/>
    <property type="project" value="UniProtKB-EC"/>
</dbReference>
<evidence type="ECO:0000256" key="1">
    <source>
        <dbReference type="ARBA" id="ARBA00004935"/>
    </source>
</evidence>
<dbReference type="PANTHER" id="PTHR48047">
    <property type="entry name" value="GLYCOSYLTRANSFERASE"/>
    <property type="match status" value="1"/>
</dbReference>
<evidence type="ECO:0000313" key="7">
    <source>
        <dbReference type="EMBL" id="KAG6772944.1"/>
    </source>
</evidence>
<evidence type="ECO:0000256" key="4">
    <source>
        <dbReference type="ARBA" id="ARBA00022676"/>
    </source>
</evidence>
<dbReference type="FunFam" id="3.40.50.2000:FF:000060">
    <property type="entry name" value="Glycosyltransferase"/>
    <property type="match status" value="1"/>
</dbReference>
<dbReference type="PANTHER" id="PTHR48047:SF185">
    <property type="entry name" value="GLYCOSYLTRANSFERASE"/>
    <property type="match status" value="1"/>
</dbReference>
<keyword evidence="4" id="KW-0328">Glycosyltransferase</keyword>
<comment type="pathway">
    <text evidence="1">Pigment biosynthesis; anthocyanin biosynthesis.</text>
</comment>
<evidence type="ECO:0000313" key="8">
    <source>
        <dbReference type="Proteomes" id="UP000886885"/>
    </source>
</evidence>
<comment type="caution">
    <text evidence="7">The sequence shown here is derived from an EMBL/GenBank/DDBJ whole genome shotgun (WGS) entry which is preliminary data.</text>
</comment>
<comment type="similarity">
    <text evidence="2">Belongs to the UDP-glycosyltransferase family.</text>
</comment>
<dbReference type="GO" id="GO:0008686">
    <property type="term" value="F:3,4-dihydroxy-2-butanone-4-phosphate synthase activity"/>
    <property type="evidence" value="ECO:0007669"/>
    <property type="project" value="InterPro"/>
</dbReference>
<evidence type="ECO:0000256" key="6">
    <source>
        <dbReference type="ARBA" id="ARBA00047606"/>
    </source>
</evidence>
<protein>
    <recommendedName>
        <fullName evidence="3">anthocyanidin 3-O-glucosyltransferase</fullName>
        <ecNumber evidence="3">2.4.1.115</ecNumber>
    </recommendedName>
</protein>
<keyword evidence="5" id="KW-0808">Transferase</keyword>
<dbReference type="Pfam" id="PF00201">
    <property type="entry name" value="UDPGT"/>
    <property type="match status" value="1"/>
</dbReference>
<dbReference type="EC" id="2.4.1.115" evidence="3"/>
<evidence type="ECO:0000256" key="3">
    <source>
        <dbReference type="ARBA" id="ARBA00012585"/>
    </source>
</evidence>
<dbReference type="PROSITE" id="PS00375">
    <property type="entry name" value="UDPGT"/>
    <property type="match status" value="1"/>
</dbReference>
<reference evidence="7" key="1">
    <citation type="journal article" date="2020" name="bioRxiv">
        <title>Hybrid origin of Populus tomentosa Carr. identified through genome sequencing and phylogenomic analysis.</title>
        <authorList>
            <person name="An X."/>
            <person name="Gao K."/>
            <person name="Chen Z."/>
            <person name="Li J."/>
            <person name="Yang X."/>
            <person name="Yang X."/>
            <person name="Zhou J."/>
            <person name="Guo T."/>
            <person name="Zhao T."/>
            <person name="Huang S."/>
            <person name="Miao D."/>
            <person name="Khan W.U."/>
            <person name="Rao P."/>
            <person name="Ye M."/>
            <person name="Lei B."/>
            <person name="Liao W."/>
            <person name="Wang J."/>
            <person name="Ji L."/>
            <person name="Li Y."/>
            <person name="Guo B."/>
            <person name="Mustafa N.S."/>
            <person name="Li S."/>
            <person name="Yun Q."/>
            <person name="Keller S.R."/>
            <person name="Mao J."/>
            <person name="Zhang R."/>
            <person name="Strauss S.H."/>
        </authorList>
    </citation>
    <scope>NUCLEOTIDE SEQUENCE</scope>
    <source>
        <strain evidence="7">GM15</strain>
        <tissue evidence="7">Leaf</tissue>
    </source>
</reference>
<dbReference type="OrthoDB" id="5835829at2759"/>
<dbReference type="Pfam" id="PF00926">
    <property type="entry name" value="DHBP_synthase"/>
    <property type="match status" value="1"/>
</dbReference>
<comment type="catalytic activity">
    <reaction evidence="6">
        <text>an anthocyanidin + UDP-alpha-D-glucose + H(+) = an anthocyanidin 3-O-beta-D-glucoside + UDP</text>
        <dbReference type="Rhea" id="RHEA:20093"/>
        <dbReference type="ChEBI" id="CHEBI:15378"/>
        <dbReference type="ChEBI" id="CHEBI:16307"/>
        <dbReference type="ChEBI" id="CHEBI:58223"/>
        <dbReference type="ChEBI" id="CHEBI:58885"/>
        <dbReference type="ChEBI" id="CHEBI:143576"/>
        <dbReference type="EC" id="2.4.1.115"/>
    </reaction>
</comment>
<dbReference type="EMBL" id="JAAWWB010000011">
    <property type="protein sequence ID" value="KAG6772944.1"/>
    <property type="molecule type" value="Genomic_DNA"/>
</dbReference>
<dbReference type="AlphaFoldDB" id="A0A8X8CZU4"/>